<dbReference type="InterPro" id="IPR014780">
    <property type="entry name" value="tRNA_psdUridine_synth_TruB"/>
</dbReference>
<keyword evidence="3 5" id="KW-0819">tRNA processing</keyword>
<proteinExistence type="inferred from homology"/>
<dbReference type="SUPFAM" id="SSF55120">
    <property type="entry name" value="Pseudouridine synthase"/>
    <property type="match status" value="1"/>
</dbReference>
<keyword evidence="8" id="KW-1185">Reference proteome</keyword>
<dbReference type="STRING" id="1302250.GCA_001313225_02272"/>
<dbReference type="NCBIfam" id="TIGR00431">
    <property type="entry name" value="TruB"/>
    <property type="match status" value="1"/>
</dbReference>
<reference evidence="7 8" key="1">
    <citation type="submission" date="2015-11" db="EMBL/GenBank/DDBJ databases">
        <title>Draft genome sequences of new species of the genus Lactobacillus isolated from orchardgrass silage.</title>
        <authorList>
            <person name="Tohno M."/>
            <person name="Tanizawa Y."/>
            <person name="Arita M."/>
        </authorList>
    </citation>
    <scope>NUCLEOTIDE SEQUENCE [LARGE SCALE GENOMIC DNA]</scope>
    <source>
        <strain evidence="7 8">IWT126</strain>
    </source>
</reference>
<dbReference type="PANTHER" id="PTHR13767:SF2">
    <property type="entry name" value="PSEUDOURIDYLATE SYNTHASE TRUB1"/>
    <property type="match status" value="1"/>
</dbReference>
<dbReference type="FunFam" id="3.30.2350.10:FF:000011">
    <property type="entry name" value="tRNA pseudouridine synthase B"/>
    <property type="match status" value="1"/>
</dbReference>
<dbReference type="GO" id="GO:1990481">
    <property type="term" value="P:mRNA pseudouridine synthesis"/>
    <property type="evidence" value="ECO:0007669"/>
    <property type="project" value="TreeGrafter"/>
</dbReference>
<evidence type="ECO:0000313" key="8">
    <source>
        <dbReference type="Proteomes" id="UP000198402"/>
    </source>
</evidence>
<evidence type="ECO:0000256" key="3">
    <source>
        <dbReference type="ARBA" id="ARBA00022694"/>
    </source>
</evidence>
<dbReference type="GO" id="GO:0003723">
    <property type="term" value="F:RNA binding"/>
    <property type="evidence" value="ECO:0007669"/>
    <property type="project" value="InterPro"/>
</dbReference>
<accession>A0A1Z5IJ67</accession>
<comment type="caution">
    <text evidence="7">The sequence shown here is derived from an EMBL/GenBank/DDBJ whole genome shotgun (WGS) entry which is preliminary data.</text>
</comment>
<evidence type="ECO:0000256" key="4">
    <source>
        <dbReference type="ARBA" id="ARBA00023235"/>
    </source>
</evidence>
<dbReference type="Gene3D" id="3.30.2350.10">
    <property type="entry name" value="Pseudouridine synthase"/>
    <property type="match status" value="1"/>
</dbReference>
<dbReference type="CDD" id="cd02573">
    <property type="entry name" value="PseudoU_synth_EcTruB"/>
    <property type="match status" value="1"/>
</dbReference>
<evidence type="ECO:0000313" key="7">
    <source>
        <dbReference type="EMBL" id="GAX01736.1"/>
    </source>
</evidence>
<evidence type="ECO:0000259" key="6">
    <source>
        <dbReference type="Pfam" id="PF01509"/>
    </source>
</evidence>
<dbReference type="PANTHER" id="PTHR13767">
    <property type="entry name" value="TRNA-PSEUDOURIDINE SYNTHASE"/>
    <property type="match status" value="1"/>
</dbReference>
<dbReference type="Proteomes" id="UP000198402">
    <property type="component" value="Unassembled WGS sequence"/>
</dbReference>
<keyword evidence="4 5" id="KW-0413">Isomerase</keyword>
<dbReference type="HAMAP" id="MF_01080">
    <property type="entry name" value="TruB_bact"/>
    <property type="match status" value="1"/>
</dbReference>
<comment type="catalytic activity">
    <reaction evidence="1 5">
        <text>uridine(55) in tRNA = pseudouridine(55) in tRNA</text>
        <dbReference type="Rhea" id="RHEA:42532"/>
        <dbReference type="Rhea" id="RHEA-COMP:10101"/>
        <dbReference type="Rhea" id="RHEA-COMP:10102"/>
        <dbReference type="ChEBI" id="CHEBI:65314"/>
        <dbReference type="ChEBI" id="CHEBI:65315"/>
        <dbReference type="EC" id="5.4.99.25"/>
    </reaction>
</comment>
<dbReference type="GO" id="GO:0160148">
    <property type="term" value="F:tRNA pseudouridine(55) synthase activity"/>
    <property type="evidence" value="ECO:0007669"/>
    <property type="project" value="UniProtKB-EC"/>
</dbReference>
<evidence type="ECO:0000256" key="2">
    <source>
        <dbReference type="ARBA" id="ARBA00005642"/>
    </source>
</evidence>
<dbReference type="RefSeq" id="WP_089136952.1">
    <property type="nucleotide sequence ID" value="NZ_BCMG01000009.1"/>
</dbReference>
<evidence type="ECO:0000256" key="5">
    <source>
        <dbReference type="HAMAP-Rule" id="MF_01080"/>
    </source>
</evidence>
<evidence type="ECO:0000256" key="1">
    <source>
        <dbReference type="ARBA" id="ARBA00000385"/>
    </source>
</evidence>
<dbReference type="EC" id="5.4.99.25" evidence="5"/>
<sequence>MDGIIPLYKERGMTSHDCVNHVRKIIHMKKVGHSGTLDPNVDGVLPICVGSATKVVDYLMTHKKVYRGSVTLGFATETEDLDGAEIKRVTMAKPVADAQIDAVMAGMVGELDQVPPMYSAVKVNGRKLYDYARAGEPVKRPVRTITILDFKRTSDSQFDAKAGTQRFDFEVACTKGTYVRTLAVQIGTDLGLPAVMSSLTRVESGGFKIDETISLDTLREQIANGTADFLYPIDRVLTQYPTIEISDEIWSVVQHGVWLLPDEVDTDAPIISLKYQGQIKCLYQRVENRYKPLKMFSIK</sequence>
<feature type="domain" description="Pseudouridine synthase II N-terminal" evidence="6">
    <location>
        <begin position="23"/>
        <end position="179"/>
    </location>
</feature>
<dbReference type="InterPro" id="IPR020103">
    <property type="entry name" value="PsdUridine_synth_cat_dom_sf"/>
</dbReference>
<dbReference type="InterPro" id="IPR002501">
    <property type="entry name" value="PsdUridine_synth_N"/>
</dbReference>
<protein>
    <recommendedName>
        <fullName evidence="5">tRNA pseudouridine synthase B</fullName>
        <ecNumber evidence="5">5.4.99.25</ecNumber>
    </recommendedName>
    <alternativeName>
        <fullName evidence="5">tRNA pseudouridine(55) synthase</fullName>
        <shortName evidence="5">Psi55 synthase</shortName>
    </alternativeName>
    <alternativeName>
        <fullName evidence="5">tRNA pseudouridylate synthase</fullName>
    </alternativeName>
    <alternativeName>
        <fullName evidence="5">tRNA-uridine isomerase</fullName>
    </alternativeName>
</protein>
<dbReference type="EMBL" id="BCMG01000009">
    <property type="protein sequence ID" value="GAX01736.1"/>
    <property type="molecule type" value="Genomic_DNA"/>
</dbReference>
<organism evidence="7 8">
    <name type="scientific">Secundilactobacillus silagei JCM 19001</name>
    <dbReference type="NCBI Taxonomy" id="1302250"/>
    <lineage>
        <taxon>Bacteria</taxon>
        <taxon>Bacillati</taxon>
        <taxon>Bacillota</taxon>
        <taxon>Bacilli</taxon>
        <taxon>Lactobacillales</taxon>
        <taxon>Lactobacillaceae</taxon>
        <taxon>Secundilactobacillus</taxon>
    </lineage>
</organism>
<dbReference type="Pfam" id="PF01509">
    <property type="entry name" value="TruB_N"/>
    <property type="match status" value="1"/>
</dbReference>
<comment type="similarity">
    <text evidence="2 5">Belongs to the pseudouridine synthase TruB family. Type 1 subfamily.</text>
</comment>
<comment type="function">
    <text evidence="5">Responsible for synthesis of pseudouridine from uracil-55 in the psi GC loop of transfer RNAs.</text>
</comment>
<feature type="active site" description="Nucleophile" evidence="5">
    <location>
        <position position="38"/>
    </location>
</feature>
<dbReference type="OrthoDB" id="9802309at2"/>
<dbReference type="GO" id="GO:0031119">
    <property type="term" value="P:tRNA pseudouridine synthesis"/>
    <property type="evidence" value="ECO:0007669"/>
    <property type="project" value="UniProtKB-UniRule"/>
</dbReference>
<dbReference type="AlphaFoldDB" id="A0A1Z5IJ67"/>
<gene>
    <name evidence="5 7" type="primary">truB</name>
    <name evidence="7" type="ORF">IWT126_01779</name>
</gene>
<name>A0A1Z5IJ67_9LACO</name>